<protein>
    <submittedName>
        <fullName evidence="2">Uncharacterized protein</fullName>
    </submittedName>
</protein>
<evidence type="ECO:0000313" key="2">
    <source>
        <dbReference type="EMBL" id="KZT08330.1"/>
    </source>
</evidence>
<dbReference type="AlphaFoldDB" id="A0A165F3W2"/>
<proteinExistence type="predicted"/>
<feature type="region of interest" description="Disordered" evidence="1">
    <location>
        <begin position="176"/>
        <end position="206"/>
    </location>
</feature>
<organism evidence="2 3">
    <name type="scientific">Laetiporus sulphureus 93-53</name>
    <dbReference type="NCBI Taxonomy" id="1314785"/>
    <lineage>
        <taxon>Eukaryota</taxon>
        <taxon>Fungi</taxon>
        <taxon>Dikarya</taxon>
        <taxon>Basidiomycota</taxon>
        <taxon>Agaricomycotina</taxon>
        <taxon>Agaricomycetes</taxon>
        <taxon>Polyporales</taxon>
        <taxon>Laetiporus</taxon>
    </lineage>
</organism>
<dbReference type="EMBL" id="KV427615">
    <property type="protein sequence ID" value="KZT08330.1"/>
    <property type="molecule type" value="Genomic_DNA"/>
</dbReference>
<dbReference type="OrthoDB" id="2337158at2759"/>
<evidence type="ECO:0000313" key="3">
    <source>
        <dbReference type="Proteomes" id="UP000076871"/>
    </source>
</evidence>
<dbReference type="InParanoid" id="A0A165F3W2"/>
<gene>
    <name evidence="2" type="ORF">LAESUDRAFT_748862</name>
</gene>
<name>A0A165F3W2_9APHY</name>
<sequence length="482" mass="53028">MAAENTSLDCDDVERDMPVHQRGLVDTCFEEGQYEAGIAVLEQLRSPKYRPSGPHVRQLVYIALRPPPPAEDPNTASHPKLESGQPSRMHASLAPSPAASDAALRLLHAFAGTNTPAALLHAFPQYETIDRAGKGASRGQGEEDDSFIARESIRIRNARDCWAVLHEGFLQRKDDAAAIPRTNPGSLASSRRKADRGSSDADASLPSPVDQHAWGVLDWLLSLFEKDEMLAEQSGQPSHSPLLLSQIPLPRAGNARWDIAAPLDVVFHCLHQTDSKRKRMGSRLFTLLIHLASTTLIDLPMFLNAASSRVFALPAKDLASLLAALPVTMPVLQFRLVLCKSYLTETRSSAVPQTRAQPRRKQAEVYGNDAPPPKDAASNTILRKFPPISSAEILRLVESRSHSDASDRDMSLQVKLELARSFWLLQKQIAVDARDTEWPDVLRSGRLKEAFQSAFVDTSENVKKEGEGLRNVDRLLTMICAG</sequence>
<keyword evidence="3" id="KW-1185">Reference proteome</keyword>
<feature type="region of interest" description="Disordered" evidence="1">
    <location>
        <begin position="350"/>
        <end position="377"/>
    </location>
</feature>
<reference evidence="2 3" key="1">
    <citation type="journal article" date="2016" name="Mol. Biol. Evol.">
        <title>Comparative Genomics of Early-Diverging Mushroom-Forming Fungi Provides Insights into the Origins of Lignocellulose Decay Capabilities.</title>
        <authorList>
            <person name="Nagy L.G."/>
            <person name="Riley R."/>
            <person name="Tritt A."/>
            <person name="Adam C."/>
            <person name="Daum C."/>
            <person name="Floudas D."/>
            <person name="Sun H."/>
            <person name="Yadav J.S."/>
            <person name="Pangilinan J."/>
            <person name="Larsson K.H."/>
            <person name="Matsuura K."/>
            <person name="Barry K."/>
            <person name="Labutti K."/>
            <person name="Kuo R."/>
            <person name="Ohm R.A."/>
            <person name="Bhattacharya S.S."/>
            <person name="Shirouzu T."/>
            <person name="Yoshinaga Y."/>
            <person name="Martin F.M."/>
            <person name="Grigoriev I.V."/>
            <person name="Hibbett D.S."/>
        </authorList>
    </citation>
    <scope>NUCLEOTIDE SEQUENCE [LARGE SCALE GENOMIC DNA]</scope>
    <source>
        <strain evidence="2 3">93-53</strain>
    </source>
</reference>
<dbReference type="Proteomes" id="UP000076871">
    <property type="component" value="Unassembled WGS sequence"/>
</dbReference>
<dbReference type="GeneID" id="63828562"/>
<dbReference type="RefSeq" id="XP_040766070.1">
    <property type="nucleotide sequence ID" value="XM_040911534.1"/>
</dbReference>
<evidence type="ECO:0000256" key="1">
    <source>
        <dbReference type="SAM" id="MobiDB-lite"/>
    </source>
</evidence>
<feature type="region of interest" description="Disordered" evidence="1">
    <location>
        <begin position="65"/>
        <end position="96"/>
    </location>
</feature>
<accession>A0A165F3W2</accession>